<feature type="compositionally biased region" description="Polar residues" evidence="1">
    <location>
        <begin position="356"/>
        <end position="365"/>
    </location>
</feature>
<protein>
    <recommendedName>
        <fullName evidence="2">PDZ domain-containing protein</fullName>
    </recommendedName>
</protein>
<evidence type="ECO:0000313" key="3">
    <source>
        <dbReference type="EMBL" id="CAB9515542.1"/>
    </source>
</evidence>
<organism evidence="3 4">
    <name type="scientific">Seminavis robusta</name>
    <dbReference type="NCBI Taxonomy" id="568900"/>
    <lineage>
        <taxon>Eukaryota</taxon>
        <taxon>Sar</taxon>
        <taxon>Stramenopiles</taxon>
        <taxon>Ochrophyta</taxon>
        <taxon>Bacillariophyta</taxon>
        <taxon>Bacillariophyceae</taxon>
        <taxon>Bacillariophycidae</taxon>
        <taxon>Naviculales</taxon>
        <taxon>Naviculaceae</taxon>
        <taxon>Seminavis</taxon>
    </lineage>
</organism>
<dbReference type="Proteomes" id="UP001153069">
    <property type="component" value="Unassembled WGS sequence"/>
</dbReference>
<keyword evidence="4" id="KW-1185">Reference proteome</keyword>
<comment type="caution">
    <text evidence="3">The sequence shown here is derived from an EMBL/GenBank/DDBJ whole genome shotgun (WGS) entry which is preliminary data.</text>
</comment>
<feature type="compositionally biased region" description="Basic and acidic residues" evidence="1">
    <location>
        <begin position="338"/>
        <end position="354"/>
    </location>
</feature>
<feature type="compositionally biased region" description="Polar residues" evidence="1">
    <location>
        <begin position="29"/>
        <end position="40"/>
    </location>
</feature>
<dbReference type="AlphaFoldDB" id="A0A9N8E6F6"/>
<gene>
    <name evidence="3" type="ORF">SEMRO_722_G192870.1</name>
</gene>
<feature type="region of interest" description="Disordered" evidence="1">
    <location>
        <begin position="11"/>
        <end position="56"/>
    </location>
</feature>
<dbReference type="PROSITE" id="PS50106">
    <property type="entry name" value="PDZ"/>
    <property type="match status" value="1"/>
</dbReference>
<feature type="compositionally biased region" description="Polar residues" evidence="1">
    <location>
        <begin position="246"/>
        <end position="259"/>
    </location>
</feature>
<dbReference type="InterPro" id="IPR001478">
    <property type="entry name" value="PDZ"/>
</dbReference>
<dbReference type="CDD" id="cd00136">
    <property type="entry name" value="PDZ_canonical"/>
    <property type="match status" value="1"/>
</dbReference>
<dbReference type="InterPro" id="IPR036034">
    <property type="entry name" value="PDZ_sf"/>
</dbReference>
<feature type="compositionally biased region" description="Basic and acidic residues" evidence="1">
    <location>
        <begin position="260"/>
        <end position="275"/>
    </location>
</feature>
<evidence type="ECO:0000259" key="2">
    <source>
        <dbReference type="PROSITE" id="PS50106"/>
    </source>
</evidence>
<feature type="region of interest" description="Disordered" evidence="1">
    <location>
        <begin position="206"/>
        <end position="387"/>
    </location>
</feature>
<dbReference type="SUPFAM" id="SSF50156">
    <property type="entry name" value="PDZ domain-like"/>
    <property type="match status" value="1"/>
</dbReference>
<evidence type="ECO:0000256" key="1">
    <source>
        <dbReference type="SAM" id="MobiDB-lite"/>
    </source>
</evidence>
<dbReference type="EMBL" id="CAICTM010000721">
    <property type="protein sequence ID" value="CAB9515542.1"/>
    <property type="molecule type" value="Genomic_DNA"/>
</dbReference>
<accession>A0A9N8E6F6</accession>
<feature type="compositionally biased region" description="Low complexity" evidence="1">
    <location>
        <begin position="232"/>
        <end position="241"/>
    </location>
</feature>
<feature type="domain" description="PDZ" evidence="2">
    <location>
        <begin position="61"/>
        <end position="142"/>
    </location>
</feature>
<name>A0A9N8E6F6_9STRA</name>
<feature type="compositionally biased region" description="Basic and acidic residues" evidence="1">
    <location>
        <begin position="367"/>
        <end position="380"/>
    </location>
</feature>
<reference evidence="3" key="1">
    <citation type="submission" date="2020-06" db="EMBL/GenBank/DDBJ databases">
        <authorList>
            <consortium name="Plant Systems Biology data submission"/>
        </authorList>
    </citation>
    <scope>NUCLEOTIDE SEQUENCE</scope>
    <source>
        <strain evidence="3">D6</strain>
    </source>
</reference>
<dbReference type="Gene3D" id="2.30.42.10">
    <property type="match status" value="1"/>
</dbReference>
<feature type="compositionally biased region" description="Polar residues" evidence="1">
    <location>
        <begin position="295"/>
        <end position="315"/>
    </location>
</feature>
<evidence type="ECO:0000313" key="4">
    <source>
        <dbReference type="Proteomes" id="UP001153069"/>
    </source>
</evidence>
<proteinExistence type="predicted"/>
<feature type="compositionally biased region" description="Polar residues" evidence="1">
    <location>
        <begin position="208"/>
        <end position="231"/>
    </location>
</feature>
<sequence>MPILRLISRARNRRRQSSGQISRSEYGQICQTTPDPSENNNVEEETPKQPQTTIDPKTLYQVTLTRKATRRDDDNNNHHSLGIKLRVMGGKVILLHVQALEDGTPSPAQDCGLLERGDLMVSINGISLLNCSSHRELNQRVKYLLIEPNEYGVFEKSVTLEMASGVCLDVLEQVQAMEAQRWDQVMTSGGDALMEEEGTTADCAAKQTGESTNNNNLQDQKAENSNDSSPQTDNNNNSTEPPTTPEQANNGDESTVNPTSKEDSTKNTHDDERTTEIVSSNNSAKVDADPVEPPTTGQQTSQEDKSTAPQSSTTADHPMNGTHDDETTTEKTNGSQKVDAHATNHSEPANKRVDTTPATSNTNDETTTDKSSDNSQKIDDDPTETPP</sequence>